<protein>
    <submittedName>
        <fullName evidence="2">Uncharacterized protein</fullName>
    </submittedName>
</protein>
<keyword evidence="3" id="KW-1185">Reference proteome</keyword>
<evidence type="ECO:0000313" key="2">
    <source>
        <dbReference type="EMBL" id="VVD32563.1"/>
    </source>
</evidence>
<organism evidence="2 3">
    <name type="scientific">Paraburkholderia dioscoreae</name>
    <dbReference type="NCBI Taxonomy" id="2604047"/>
    <lineage>
        <taxon>Bacteria</taxon>
        <taxon>Pseudomonadati</taxon>
        <taxon>Pseudomonadota</taxon>
        <taxon>Betaproteobacteria</taxon>
        <taxon>Burkholderiales</taxon>
        <taxon>Burkholderiaceae</taxon>
        <taxon>Paraburkholderia</taxon>
    </lineage>
</organism>
<proteinExistence type="predicted"/>
<sequence>MAGIRLQIPPGHQYVQHGRLPRVFARTAAGKRAGGLAATCACSRQRNGVGRSDLRGHNHNDKARFREDSINLAWDERQANEELYRQSGRDHRRRLGHGPFARDSAGARRLPPRARRPQCREPR</sequence>
<feature type="region of interest" description="Disordered" evidence="1">
    <location>
        <begin position="86"/>
        <end position="123"/>
    </location>
</feature>
<dbReference type="Proteomes" id="UP000325811">
    <property type="component" value="Chromosome II"/>
</dbReference>
<evidence type="ECO:0000313" key="3">
    <source>
        <dbReference type="Proteomes" id="UP000325811"/>
    </source>
</evidence>
<reference evidence="2 3" key="1">
    <citation type="submission" date="2019-08" db="EMBL/GenBank/DDBJ databases">
        <authorList>
            <person name="Herpell B J."/>
        </authorList>
    </citation>
    <scope>NUCLEOTIDE SEQUENCE [LARGE SCALE GENOMIC DNA]</scope>
    <source>
        <strain evidence="3">Msb3</strain>
    </source>
</reference>
<name>A0A5Q4ZHC2_9BURK</name>
<dbReference type="KEGG" id="pdio:PDMSB3_1272.1"/>
<evidence type="ECO:0000256" key="1">
    <source>
        <dbReference type="SAM" id="MobiDB-lite"/>
    </source>
</evidence>
<gene>
    <name evidence="2" type="ORF">PDMSB3_1272</name>
</gene>
<dbReference type="AlphaFoldDB" id="A0A5Q4ZHC2"/>
<accession>A0A5Q4ZHC2</accession>
<dbReference type="EMBL" id="LR699554">
    <property type="protein sequence ID" value="VVD32563.1"/>
    <property type="molecule type" value="Genomic_DNA"/>
</dbReference>